<dbReference type="Proteomes" id="UP000184608">
    <property type="component" value="Unassembled WGS sequence"/>
</dbReference>
<dbReference type="AlphaFoldDB" id="A0A1M6DB02"/>
<dbReference type="RefSeq" id="WP_073605774.1">
    <property type="nucleotide sequence ID" value="NZ_FQXZ01000046.1"/>
</dbReference>
<accession>A0A1M6DB02</accession>
<evidence type="ECO:0000313" key="1">
    <source>
        <dbReference type="EMBL" id="SHI70407.1"/>
    </source>
</evidence>
<evidence type="ECO:0000313" key="2">
    <source>
        <dbReference type="Proteomes" id="UP000184608"/>
    </source>
</evidence>
<protein>
    <submittedName>
        <fullName evidence="1">Uncharacterized protein</fullName>
    </submittedName>
</protein>
<dbReference type="EMBL" id="FQXZ01000046">
    <property type="protein sequence ID" value="SHI70407.1"/>
    <property type="molecule type" value="Genomic_DNA"/>
</dbReference>
<reference evidence="1 2" key="1">
    <citation type="submission" date="2016-11" db="EMBL/GenBank/DDBJ databases">
        <authorList>
            <person name="Jaros S."/>
            <person name="Januszkiewicz K."/>
            <person name="Wedrychowicz H."/>
        </authorList>
    </citation>
    <scope>NUCLEOTIDE SEQUENCE [LARGE SCALE GENOMIC DNA]</scope>
    <source>
        <strain evidence="1 2">CECT 7868</strain>
    </source>
</reference>
<proteinExistence type="predicted"/>
<gene>
    <name evidence="1" type="ORF">VA7868_04179</name>
</gene>
<organism evidence="1 2">
    <name type="scientific">Vibrio aerogenes CECT 7868</name>
    <dbReference type="NCBI Taxonomy" id="1216006"/>
    <lineage>
        <taxon>Bacteria</taxon>
        <taxon>Pseudomonadati</taxon>
        <taxon>Pseudomonadota</taxon>
        <taxon>Gammaproteobacteria</taxon>
        <taxon>Vibrionales</taxon>
        <taxon>Vibrionaceae</taxon>
        <taxon>Vibrio</taxon>
    </lineage>
</organism>
<name>A0A1M6DB02_9VIBR</name>
<sequence length="69" mass="7932">MPQFFEYINKYPPYIPKQPEDAVFRERDAGVYLLLTISTGSGKYEIKTENHAIDLNQPRINDSGTPSKQ</sequence>
<keyword evidence="2" id="KW-1185">Reference proteome</keyword>